<evidence type="ECO:0000313" key="1">
    <source>
        <dbReference type="EMBL" id="QDT75486.1"/>
    </source>
</evidence>
<reference evidence="1 2" key="1">
    <citation type="submission" date="2019-02" db="EMBL/GenBank/DDBJ databases">
        <title>Deep-cultivation of Planctomycetes and their phenomic and genomic characterization uncovers novel biology.</title>
        <authorList>
            <person name="Wiegand S."/>
            <person name="Jogler M."/>
            <person name="Boedeker C."/>
            <person name="Pinto D."/>
            <person name="Vollmers J."/>
            <person name="Rivas-Marin E."/>
            <person name="Kohn T."/>
            <person name="Peeters S.H."/>
            <person name="Heuer A."/>
            <person name="Rast P."/>
            <person name="Oberbeckmann S."/>
            <person name="Bunk B."/>
            <person name="Jeske O."/>
            <person name="Meyerdierks A."/>
            <person name="Storesund J.E."/>
            <person name="Kallscheuer N."/>
            <person name="Luecker S."/>
            <person name="Lage O.M."/>
            <person name="Pohl T."/>
            <person name="Merkel B.J."/>
            <person name="Hornburger P."/>
            <person name="Mueller R.-W."/>
            <person name="Bruemmer F."/>
            <person name="Labrenz M."/>
            <person name="Spormann A.M."/>
            <person name="Op den Camp H."/>
            <person name="Overmann J."/>
            <person name="Amann R."/>
            <person name="Jetten M.S.M."/>
            <person name="Mascher T."/>
            <person name="Medema M.H."/>
            <person name="Devos D.P."/>
            <person name="Kaster A.-K."/>
            <person name="Ovreas L."/>
            <person name="Rohde M."/>
            <person name="Galperin M.Y."/>
            <person name="Jogler C."/>
        </authorList>
    </citation>
    <scope>NUCLEOTIDE SEQUENCE [LARGE SCALE GENOMIC DNA]</scope>
    <source>
        <strain evidence="1 2">I41</strain>
    </source>
</reference>
<dbReference type="KEGG" id="llh:I41_46970"/>
<evidence type="ECO:0000313" key="2">
    <source>
        <dbReference type="Proteomes" id="UP000317909"/>
    </source>
</evidence>
<dbReference type="EMBL" id="CP036339">
    <property type="protein sequence ID" value="QDT75486.1"/>
    <property type="molecule type" value="Genomic_DNA"/>
</dbReference>
<keyword evidence="2" id="KW-1185">Reference proteome</keyword>
<dbReference type="AlphaFoldDB" id="A0A517U4D1"/>
<sequence length="68" mass="7170">MGRRVAVLGWSLFVAVGGCKAPASSMGSGSFWASERGAELNSSLDRTGGHVAKFEKQAETEIKRQAAE</sequence>
<accession>A0A517U4D1</accession>
<gene>
    <name evidence="1" type="ORF">I41_46970</name>
</gene>
<organism evidence="1 2">
    <name type="scientific">Lacipirellula limnantheis</name>
    <dbReference type="NCBI Taxonomy" id="2528024"/>
    <lineage>
        <taxon>Bacteria</taxon>
        <taxon>Pseudomonadati</taxon>
        <taxon>Planctomycetota</taxon>
        <taxon>Planctomycetia</taxon>
        <taxon>Pirellulales</taxon>
        <taxon>Lacipirellulaceae</taxon>
        <taxon>Lacipirellula</taxon>
    </lineage>
</organism>
<dbReference type="Proteomes" id="UP000317909">
    <property type="component" value="Chromosome"/>
</dbReference>
<evidence type="ECO:0008006" key="3">
    <source>
        <dbReference type="Google" id="ProtNLM"/>
    </source>
</evidence>
<dbReference type="RefSeq" id="WP_145435170.1">
    <property type="nucleotide sequence ID" value="NZ_CP036339.1"/>
</dbReference>
<proteinExistence type="predicted"/>
<dbReference type="PROSITE" id="PS51257">
    <property type="entry name" value="PROKAR_LIPOPROTEIN"/>
    <property type="match status" value="1"/>
</dbReference>
<name>A0A517U4D1_9BACT</name>
<protein>
    <recommendedName>
        <fullName evidence="3">Lipoprotein</fullName>
    </recommendedName>
</protein>